<evidence type="ECO:0000256" key="3">
    <source>
        <dbReference type="ARBA" id="ARBA00022559"/>
    </source>
</evidence>
<evidence type="ECO:0000256" key="5">
    <source>
        <dbReference type="ARBA" id="ARBA00022723"/>
    </source>
</evidence>
<dbReference type="KEGG" id="cbr:CBG_17660"/>
<evidence type="ECO:0000256" key="4">
    <source>
        <dbReference type="ARBA" id="ARBA00022617"/>
    </source>
</evidence>
<dbReference type="STRING" id="6238.A8XRK9"/>
<evidence type="ECO:0000256" key="6">
    <source>
        <dbReference type="ARBA" id="ARBA00022729"/>
    </source>
</evidence>
<dbReference type="OMA" id="YWGSANL"/>
<evidence type="ECO:0000256" key="2">
    <source>
        <dbReference type="ARBA" id="ARBA00012313"/>
    </source>
</evidence>
<dbReference type="GeneID" id="8576313"/>
<keyword evidence="8 10" id="KW-0408">Iron</keyword>
<dbReference type="eggNOG" id="KOG2408">
    <property type="taxonomic scope" value="Eukaryota"/>
</dbReference>
<evidence type="ECO:0000313" key="13">
    <source>
        <dbReference type="WormBase" id="CBG17660"/>
    </source>
</evidence>
<accession>A8XRK9</accession>
<dbReference type="PANTHER" id="PTHR11475">
    <property type="entry name" value="OXIDASE/PEROXIDASE"/>
    <property type="match status" value="1"/>
</dbReference>
<dbReference type="GO" id="GO:0046872">
    <property type="term" value="F:metal ion binding"/>
    <property type="evidence" value="ECO:0007669"/>
    <property type="project" value="UniProtKB-KW"/>
</dbReference>
<dbReference type="FunFam" id="1.10.640.10:FF:000006">
    <property type="entry name" value="Double oxidase: two peroxidase domains"/>
    <property type="match status" value="1"/>
</dbReference>
<evidence type="ECO:0000256" key="7">
    <source>
        <dbReference type="ARBA" id="ARBA00023002"/>
    </source>
</evidence>
<evidence type="ECO:0000256" key="8">
    <source>
        <dbReference type="ARBA" id="ARBA00023004"/>
    </source>
</evidence>
<dbReference type="EMBL" id="HE600976">
    <property type="protein sequence ID" value="CAP35283.2"/>
    <property type="molecule type" value="Genomic_DNA"/>
</dbReference>
<sequence length="1545" mass="174427">MKQEVITSAASRAVHLTEQLFNDTEKLMSDKFDDTYKQSEIAWMHYTYADHQSPKSLKSMVQFLPTENTKMKEICPVNQIEECVIGKYRSYTGHCNNVKNPLNGASYERLKRFLPADYADGISTPRSSKSGQPLPSSRALSALFTPSPSGHATCSLLIAPFLSFIYDDIVHVPSNRIFKRSWLSWWSWTSWLSWGSWDSSVDLVLVGLVVLVVRSLLEFHRLHRLHRVLHLQLTNRRNGRMLSGFGFGDFYGNEKAMPLPCCRGNNSHPECFEIPVPDDDSLQSKNVKCLPYSRSLLVPNPKCSFGQRQQANMATSYLDLSQIYGNTNGFVNRMRLFKDGKLALRAVGGFNNQMGVPPANLDNSICRSSTGKPCLLAGNNRINFLPTSGAMYTIWMRQHNLIAEKLSLVNPHWDDQKLFEEGRRITIAQFQHVTFNEMVPVLVGKEQLRVMGIKLQNSGYDSGYDINIDASASNVFAAAAGQFFLTLLPSKFSIEDRKFASRSESLLKHFNDPALIYEKGKIDGMLKFLLNAPIEKPGLHSSPLLRTAFQKKDEADSVDIIAMVIQMGRDHGLPSYLQWRQFCKLEDVNSFLALQSIFKPSVNISDFERLYESPEDVDVFVGGLSEQPAKGSLLGPTFACLFAHQMAQTKRGDRLWYENFVSPSAFTAPQIDEIRKTTMARVVCDNTDTVTHVQHHAFSLPDDYGNCPLSCNSTGIIQPFDAKPFKDDEKLATLPITKETIEKAIRLGLKQWQRYEEGEGRRISAQLSDSSPSALVSHALLMAPKKESIDIARTASVLREATNILVTGNGLNKDEKLPDLDVETLQKILPQIDIGSVIGNFTPFLGQFRLRETNLPLILFSARDPLPKEQCLPEPLPCDHTSKYRSYSGWCNNLKNPKFGNAFTQMRRLLDPAYDDGFDTPRTRSVLGSELPSARKISNIVHSDAPKFHVKFTHMLMQFGQILDHDMMHSPISRGPKNTILNCSSCDSAQTLSIHCFPIKIEPDDPFFPARHSDGRPRCMPFARSLLAQVSLGYRNQLNQLTSFLDASTIYGSTQCEANKLRLFSDGKLNFTDLGFNKEALPQGNQERDCRSILQNRQRRCFVAGDERSNEQPGLTAIHNIFLREHNRIARYLKQINNFWSDEKLFQEARRINIAQLQNIVYKEWLPVVLGCQNVEKWGLMPQSSGYFEGYDDQCDATISQEMSTSAFRFGHSLIRGVFTRMNDNFQNMTNHVNLTETFSNPSPVYDKNSGHMESILMGLIGASSMAFDRHIVTAVRNHLFAKPGGPLTGLDLPAVNIQRARDHGVQGYNAYRKYCGLRKASTFSDLRDTMTSDAVTALETAYAHVDDIDLFPGIMSESPTRGSLVGPTLACLIGEQMQRLKKCDRFYYETNDAMVRFTPDQLVEIRKASLSRIICDNSEYAANIQPNVFLMPDDLFVNLRVDSINIIMQLDIFRNSPMSCSELPEMDLNKWVDRDYCLVDERVVNRGKTKRITPCVTCTCTLEGPECHSITINDCSRLFRDFSLADVQKDPVCLIQCSQQLKKL</sequence>
<dbReference type="PeroxiBase" id="4278">
    <property type="entry name" value="CbrPxt01"/>
</dbReference>
<evidence type="ECO:0000313" key="12">
    <source>
        <dbReference type="Proteomes" id="UP000008549"/>
    </source>
</evidence>
<keyword evidence="3" id="KW-0575">Peroxidase</keyword>
<dbReference type="Pfam" id="PF03098">
    <property type="entry name" value="An_peroxidase"/>
    <property type="match status" value="3"/>
</dbReference>
<dbReference type="CDD" id="cd09823">
    <property type="entry name" value="peroxinectin_like"/>
    <property type="match status" value="2"/>
</dbReference>
<comment type="catalytic activity">
    <reaction evidence="1">
        <text>2 a phenolic donor + H2O2 = 2 a phenolic radical donor + 2 H2O</text>
        <dbReference type="Rhea" id="RHEA:56136"/>
        <dbReference type="ChEBI" id="CHEBI:15377"/>
        <dbReference type="ChEBI" id="CHEBI:16240"/>
        <dbReference type="ChEBI" id="CHEBI:139520"/>
        <dbReference type="ChEBI" id="CHEBI:139521"/>
        <dbReference type="EC" id="1.11.1.7"/>
    </reaction>
</comment>
<keyword evidence="6" id="KW-0732">Signal</keyword>
<dbReference type="PRINTS" id="PR00457">
    <property type="entry name" value="ANPEROXIDASE"/>
</dbReference>
<dbReference type="CTD" id="8576313"/>
<dbReference type="InterPro" id="IPR010255">
    <property type="entry name" value="Haem_peroxidase_sf"/>
</dbReference>
<dbReference type="RefSeq" id="XP_045096280.1">
    <property type="nucleotide sequence ID" value="XM_045235961.1"/>
</dbReference>
<dbReference type="PANTHER" id="PTHR11475:SF131">
    <property type="entry name" value="PEROXIDASE"/>
    <property type="match status" value="1"/>
</dbReference>
<dbReference type="InParanoid" id="A8XRK9"/>
<dbReference type="WormBase" id="CBG17660">
    <property type="protein sequence ID" value="CBP46077"/>
    <property type="gene ID" value="WBGene00037226"/>
</dbReference>
<keyword evidence="12" id="KW-1185">Reference proteome</keyword>
<dbReference type="Proteomes" id="UP000008549">
    <property type="component" value="Unassembled WGS sequence"/>
</dbReference>
<dbReference type="PROSITE" id="PS50292">
    <property type="entry name" value="PEROXIDASE_3"/>
    <property type="match status" value="2"/>
</dbReference>
<dbReference type="GO" id="GO:0020037">
    <property type="term" value="F:heme binding"/>
    <property type="evidence" value="ECO:0007669"/>
    <property type="project" value="InterPro"/>
</dbReference>
<evidence type="ECO:0000313" key="11">
    <source>
        <dbReference type="EMBL" id="CAP35283.2"/>
    </source>
</evidence>
<dbReference type="InterPro" id="IPR037120">
    <property type="entry name" value="Haem_peroxidase_sf_animal"/>
</dbReference>
<keyword evidence="9" id="KW-1015">Disulfide bond</keyword>
<reference evidence="11 12" key="2">
    <citation type="journal article" date="2011" name="PLoS Genet.">
        <title>Caenorhabditis briggsae recombinant inbred line genotypes reveal inter-strain incompatibility and the evolution of recombination.</title>
        <authorList>
            <person name="Ross J.A."/>
            <person name="Koboldt D.C."/>
            <person name="Staisch J.E."/>
            <person name="Chamberlin H.M."/>
            <person name="Gupta B.P."/>
            <person name="Miller R.D."/>
            <person name="Baird S.E."/>
            <person name="Haag E.S."/>
        </authorList>
    </citation>
    <scope>NUCLEOTIDE SEQUENCE [LARGE SCALE GENOMIC DNA]</scope>
    <source>
        <strain evidence="11 12">AF16</strain>
    </source>
</reference>
<evidence type="ECO:0000256" key="1">
    <source>
        <dbReference type="ARBA" id="ARBA00000189"/>
    </source>
</evidence>
<name>A8XRK9_CAEBR</name>
<dbReference type="EC" id="1.11.1.7" evidence="2"/>
<dbReference type="SUPFAM" id="SSF48113">
    <property type="entry name" value="Heme-dependent peroxidases"/>
    <property type="match status" value="3"/>
</dbReference>
<protein>
    <recommendedName>
        <fullName evidence="2">peroxidase</fullName>
        <ecNumber evidence="2">1.11.1.7</ecNumber>
    </recommendedName>
</protein>
<keyword evidence="4 10" id="KW-0349">Heme</keyword>
<dbReference type="Gene3D" id="1.10.640.10">
    <property type="entry name" value="Haem peroxidase domain superfamily, animal type"/>
    <property type="match status" value="2"/>
</dbReference>
<reference evidence="11 12" key="1">
    <citation type="journal article" date="2003" name="PLoS Biol.">
        <title>The genome sequence of Caenorhabditis briggsae: a platform for comparative genomics.</title>
        <authorList>
            <person name="Stein L.D."/>
            <person name="Bao Z."/>
            <person name="Blasiar D."/>
            <person name="Blumenthal T."/>
            <person name="Brent M.R."/>
            <person name="Chen N."/>
            <person name="Chinwalla A."/>
            <person name="Clarke L."/>
            <person name="Clee C."/>
            <person name="Coghlan A."/>
            <person name="Coulson A."/>
            <person name="D'Eustachio P."/>
            <person name="Fitch D.H."/>
            <person name="Fulton L.A."/>
            <person name="Fulton R.E."/>
            <person name="Griffiths-Jones S."/>
            <person name="Harris T.W."/>
            <person name="Hillier L.W."/>
            <person name="Kamath R."/>
            <person name="Kuwabara P.E."/>
            <person name="Mardis E.R."/>
            <person name="Marra M.A."/>
            <person name="Miner T.L."/>
            <person name="Minx P."/>
            <person name="Mullikin J.C."/>
            <person name="Plumb R.W."/>
            <person name="Rogers J."/>
            <person name="Schein J.E."/>
            <person name="Sohrmann M."/>
            <person name="Spieth J."/>
            <person name="Stajich J.E."/>
            <person name="Wei C."/>
            <person name="Willey D."/>
            <person name="Wilson R.K."/>
            <person name="Durbin R."/>
            <person name="Waterston R.H."/>
        </authorList>
    </citation>
    <scope>NUCLEOTIDE SEQUENCE [LARGE SCALE GENOMIC DNA]</scope>
    <source>
        <strain evidence="11 12">AF16</strain>
    </source>
</reference>
<dbReference type="FunFam" id="1.10.640.10:FF:000007">
    <property type="entry name" value="Peroxidase mlt-7"/>
    <property type="match status" value="1"/>
</dbReference>
<organism evidence="11 12">
    <name type="scientific">Caenorhabditis briggsae</name>
    <dbReference type="NCBI Taxonomy" id="6238"/>
    <lineage>
        <taxon>Eukaryota</taxon>
        <taxon>Metazoa</taxon>
        <taxon>Ecdysozoa</taxon>
        <taxon>Nematoda</taxon>
        <taxon>Chromadorea</taxon>
        <taxon>Rhabditida</taxon>
        <taxon>Rhabditina</taxon>
        <taxon>Rhabditomorpha</taxon>
        <taxon>Rhabditoidea</taxon>
        <taxon>Rhabditidae</taxon>
        <taxon>Peloderinae</taxon>
        <taxon>Caenorhabditis</taxon>
    </lineage>
</organism>
<feature type="binding site" description="axial binding residue" evidence="10">
    <location>
        <position position="1212"/>
    </location>
    <ligand>
        <name>heme b</name>
        <dbReference type="ChEBI" id="CHEBI:60344"/>
    </ligand>
    <ligandPart>
        <name>Fe</name>
        <dbReference type="ChEBI" id="CHEBI:18248"/>
    </ligandPart>
</feature>
<dbReference type="InterPro" id="IPR019791">
    <property type="entry name" value="Haem_peroxidase_animal"/>
</dbReference>
<proteinExistence type="predicted"/>
<keyword evidence="7" id="KW-0560">Oxidoreductase</keyword>
<evidence type="ECO:0000256" key="9">
    <source>
        <dbReference type="ARBA" id="ARBA00023157"/>
    </source>
</evidence>
<dbReference type="FunCoup" id="A8XRK9">
    <property type="interactions" value="159"/>
</dbReference>
<keyword evidence="5 10" id="KW-0479">Metal-binding</keyword>
<dbReference type="HOGENOM" id="CLU_005243_0_0_1"/>
<dbReference type="GO" id="GO:0140825">
    <property type="term" value="F:lactoperoxidase activity"/>
    <property type="evidence" value="ECO:0007669"/>
    <property type="project" value="UniProtKB-EC"/>
</dbReference>
<dbReference type="GO" id="GO:0006979">
    <property type="term" value="P:response to oxidative stress"/>
    <property type="evidence" value="ECO:0007669"/>
    <property type="project" value="InterPro"/>
</dbReference>
<evidence type="ECO:0000256" key="10">
    <source>
        <dbReference type="PIRSR" id="PIRSR619791-2"/>
    </source>
</evidence>
<dbReference type="GO" id="GO:0004601">
    <property type="term" value="F:peroxidase activity"/>
    <property type="evidence" value="ECO:0000318"/>
    <property type="project" value="GO_Central"/>
</dbReference>
<gene>
    <name evidence="11 13" type="ORF">CBG17660</name>
    <name evidence="11" type="ORF">CBG_17660</name>
</gene>